<dbReference type="PANTHER" id="PTHR34558:SF4">
    <property type="entry name" value="TRANSMEMBRANE PROTEIN"/>
    <property type="match status" value="1"/>
</dbReference>
<dbReference type="EMBL" id="JADFTS010000009">
    <property type="protein sequence ID" value="KAF9590759.1"/>
    <property type="molecule type" value="Genomic_DNA"/>
</dbReference>
<evidence type="ECO:0000256" key="2">
    <source>
        <dbReference type="SAM" id="Phobius"/>
    </source>
</evidence>
<evidence type="ECO:0000313" key="4">
    <source>
        <dbReference type="Proteomes" id="UP000631114"/>
    </source>
</evidence>
<dbReference type="Proteomes" id="UP000631114">
    <property type="component" value="Unassembled WGS sequence"/>
</dbReference>
<evidence type="ECO:0000313" key="3">
    <source>
        <dbReference type="EMBL" id="KAF9590759.1"/>
    </source>
</evidence>
<accession>A0A835H0E0</accession>
<dbReference type="PANTHER" id="PTHR34558">
    <property type="entry name" value="EXPRESSED PROTEIN"/>
    <property type="match status" value="1"/>
</dbReference>
<feature type="transmembrane region" description="Helical" evidence="2">
    <location>
        <begin position="72"/>
        <end position="94"/>
    </location>
</feature>
<feature type="region of interest" description="Disordered" evidence="1">
    <location>
        <begin position="14"/>
        <end position="72"/>
    </location>
</feature>
<comment type="caution">
    <text evidence="3">The sequence shown here is derived from an EMBL/GenBank/DDBJ whole genome shotgun (WGS) entry which is preliminary data.</text>
</comment>
<keyword evidence="2" id="KW-1133">Transmembrane helix</keyword>
<proteinExistence type="predicted"/>
<evidence type="ECO:0000256" key="1">
    <source>
        <dbReference type="SAM" id="MobiDB-lite"/>
    </source>
</evidence>
<sequence>MFMVLAMVHGLEDSEPPNAPVVGARVEPPSVAEPPNAIAERLENESTESPEIAEGPESRRLGKHHHSSHESIAGGGVIVGGLVTATFATVFCYIRVTRKRNMEDNLGVQKF</sequence>
<keyword evidence="4" id="KW-1185">Reference proteome</keyword>
<gene>
    <name evidence="3" type="ORF">IFM89_038286</name>
</gene>
<dbReference type="AlphaFoldDB" id="A0A835H0E0"/>
<name>A0A835H0E0_9MAGN</name>
<reference evidence="3 4" key="1">
    <citation type="submission" date="2020-10" db="EMBL/GenBank/DDBJ databases">
        <title>The Coptis chinensis genome and diversification of protoberbering-type alkaloids.</title>
        <authorList>
            <person name="Wang B."/>
            <person name="Shu S."/>
            <person name="Song C."/>
            <person name="Liu Y."/>
        </authorList>
    </citation>
    <scope>NUCLEOTIDE SEQUENCE [LARGE SCALE GENOMIC DNA]</scope>
    <source>
        <strain evidence="3">HL-2020</strain>
        <tissue evidence="3">Leaf</tissue>
    </source>
</reference>
<keyword evidence="2" id="KW-0472">Membrane</keyword>
<protein>
    <submittedName>
        <fullName evidence="3">Uncharacterized protein</fullName>
    </submittedName>
</protein>
<dbReference type="OrthoDB" id="686454at2759"/>
<organism evidence="3 4">
    <name type="scientific">Coptis chinensis</name>
    <dbReference type="NCBI Taxonomy" id="261450"/>
    <lineage>
        <taxon>Eukaryota</taxon>
        <taxon>Viridiplantae</taxon>
        <taxon>Streptophyta</taxon>
        <taxon>Embryophyta</taxon>
        <taxon>Tracheophyta</taxon>
        <taxon>Spermatophyta</taxon>
        <taxon>Magnoliopsida</taxon>
        <taxon>Ranunculales</taxon>
        <taxon>Ranunculaceae</taxon>
        <taxon>Coptidoideae</taxon>
        <taxon>Coptis</taxon>
    </lineage>
</organism>
<keyword evidence="2" id="KW-0812">Transmembrane</keyword>